<proteinExistence type="predicted"/>
<sequence>MTDPQRVHGEFGGDDLARIRNDLGEQVVIFIQRPAAEAVTIKANLQQGFGTLQTQIFIATALYHGVDARTRSLIQLFLFDEAQVFFFTFFSPLNGTFNGDLLLRLAFIHVSAVVQANDHVAAKTDL</sequence>
<gene>
    <name evidence="1" type="ORF">SDC9_145416</name>
</gene>
<comment type="caution">
    <text evidence="1">The sequence shown here is derived from an EMBL/GenBank/DDBJ whole genome shotgun (WGS) entry which is preliminary data.</text>
</comment>
<accession>A0A645EC46</accession>
<reference evidence="1" key="1">
    <citation type="submission" date="2019-08" db="EMBL/GenBank/DDBJ databases">
        <authorList>
            <person name="Kucharzyk K."/>
            <person name="Murdoch R.W."/>
            <person name="Higgins S."/>
            <person name="Loffler F."/>
        </authorList>
    </citation>
    <scope>NUCLEOTIDE SEQUENCE</scope>
</reference>
<dbReference type="EMBL" id="VSSQ01044412">
    <property type="protein sequence ID" value="MPM98232.1"/>
    <property type="molecule type" value="Genomic_DNA"/>
</dbReference>
<protein>
    <submittedName>
        <fullName evidence="1">Uncharacterized protein</fullName>
    </submittedName>
</protein>
<name>A0A645EC46_9ZZZZ</name>
<organism evidence="1">
    <name type="scientific">bioreactor metagenome</name>
    <dbReference type="NCBI Taxonomy" id="1076179"/>
    <lineage>
        <taxon>unclassified sequences</taxon>
        <taxon>metagenomes</taxon>
        <taxon>ecological metagenomes</taxon>
    </lineage>
</organism>
<dbReference type="AlphaFoldDB" id="A0A645EC46"/>
<evidence type="ECO:0000313" key="1">
    <source>
        <dbReference type="EMBL" id="MPM98232.1"/>
    </source>
</evidence>